<protein>
    <submittedName>
        <fullName evidence="2">Uncharacterized protein</fullName>
    </submittedName>
</protein>
<organism evidence="2 3">
    <name type="scientific">Chlamydomonas schloesseri</name>
    <dbReference type="NCBI Taxonomy" id="2026947"/>
    <lineage>
        <taxon>Eukaryota</taxon>
        <taxon>Viridiplantae</taxon>
        <taxon>Chlorophyta</taxon>
        <taxon>core chlorophytes</taxon>
        <taxon>Chlorophyceae</taxon>
        <taxon>CS clade</taxon>
        <taxon>Chlamydomonadales</taxon>
        <taxon>Chlamydomonadaceae</taxon>
        <taxon>Chlamydomonas</taxon>
    </lineage>
</organism>
<feature type="region of interest" description="Disordered" evidence="1">
    <location>
        <begin position="208"/>
        <end position="267"/>
    </location>
</feature>
<feature type="compositionally biased region" description="Low complexity" evidence="1">
    <location>
        <begin position="806"/>
        <end position="821"/>
    </location>
</feature>
<evidence type="ECO:0000313" key="3">
    <source>
        <dbReference type="Proteomes" id="UP000613740"/>
    </source>
</evidence>
<feature type="region of interest" description="Disordered" evidence="1">
    <location>
        <begin position="572"/>
        <end position="613"/>
    </location>
</feature>
<sequence length="934" mass="89617">MEEPSYAEFVARLNQAKALADAKVQTASYDDVFSGAVFSIAVKKNTLFMGHHDRVSEARLVGANWQEACFHDKQGSGPDILDWESPRLAQPTDSPDSTSRGASSGSAAPSHTQAGGGAGGSRASLQQQRSLASSRLDSPSRRASMNAYATGAGGRNGSGRISAVLASSLSVGSRRGGGGGSGSSSRASGVGLEAAAAAAIAATSAAAATVGGGGGGMSDDDDDDFLPTRRGNSMAVPAAAAAAAQAPRPDGAASGGRGEGGQLRSAPPSQLVVELPAGEEPPAPAPGSPGMASRADEAIRAFALTAYEPGEVRHSLFLHPGGADPQPRQSHILYDPTERPAAWGGEGGTGGNSGGLPLAPVPRAVPRHVAAAAVALSPTGRQRPASPGMMGVNEASAAMLRSSWQGPLPLAAALPGGATAAATQPSPPPSGEDGHRRPASRGRPLTRSASGLGFVTTAAWPSAAAAGAAGSGGGWPGSPVLLPSHMHGEAGGGGGRPLMTPPPPYSPGAPRRSLPLAHLAVKVGGGGGGGGAAAGTLHEAVRSPEGHGPTAPSMLAPSSPSAAAAAAAATAAAGGGGGAGNIHTSPHPPSPLQPASGSSHAHPHPPHRAPGARALAAGGEGMALHRVSAAGTAATAAIPMLLALPGAGGAAPSPASPGARSARGSSLNGPAAPAGGGGGSAAGSSMRLSASGEGSTGGGLIRGYAGGGGGGGGIFDYRMLDSVPRIGLDGPRLRGGSTSRDAAIAAGVAVAANAAAAARAAAAGHSGAAADSHAEIRRALLAAPPGLAGQRVGFTSSRPGTPSLAAPPGAEAGAAANASPGRFERAKRTSINGGANSMIVTREQVDKYVTGAAPHSGVFSSGGGGAGASALSSPVGGGGGGLKALALGMRGCLTGDPAIIGSPKPRQSLAGNTGAGGSATPDSPRRTRPEASAW</sequence>
<feature type="region of interest" description="Disordered" evidence="1">
    <location>
        <begin position="791"/>
        <end position="823"/>
    </location>
</feature>
<reference evidence="2" key="1">
    <citation type="journal article" date="2020" name="bioRxiv">
        <title>Comparative genomics of Chlamydomonas.</title>
        <authorList>
            <person name="Craig R.J."/>
            <person name="Hasan A.R."/>
            <person name="Ness R.W."/>
            <person name="Keightley P.D."/>
        </authorList>
    </citation>
    <scope>NUCLEOTIDE SEQUENCE</scope>
    <source>
        <strain evidence="2">CCAP 11/173</strain>
    </source>
</reference>
<name>A0A836B934_9CHLO</name>
<feature type="compositionally biased region" description="Low complexity" evidence="1">
    <location>
        <begin position="410"/>
        <end position="424"/>
    </location>
</feature>
<feature type="compositionally biased region" description="Low complexity" evidence="1">
    <location>
        <begin position="93"/>
        <end position="110"/>
    </location>
</feature>
<gene>
    <name evidence="2" type="ORF">HYH02_004002</name>
</gene>
<feature type="compositionally biased region" description="Low complexity" evidence="1">
    <location>
        <begin position="121"/>
        <end position="136"/>
    </location>
</feature>
<feature type="compositionally biased region" description="Low complexity" evidence="1">
    <location>
        <begin position="682"/>
        <end position="692"/>
    </location>
</feature>
<proteinExistence type="predicted"/>
<feature type="compositionally biased region" description="Low complexity" evidence="1">
    <location>
        <begin position="235"/>
        <end position="252"/>
    </location>
</feature>
<feature type="compositionally biased region" description="Basic and acidic residues" evidence="1">
    <location>
        <begin position="923"/>
        <end position="934"/>
    </location>
</feature>
<feature type="region of interest" description="Disordered" evidence="1">
    <location>
        <begin position="478"/>
        <end position="512"/>
    </location>
</feature>
<evidence type="ECO:0000256" key="1">
    <source>
        <dbReference type="SAM" id="MobiDB-lite"/>
    </source>
</evidence>
<dbReference type="EMBL" id="JAEHOD010000008">
    <property type="protein sequence ID" value="KAG2451402.1"/>
    <property type="molecule type" value="Genomic_DNA"/>
</dbReference>
<accession>A0A836B934</accession>
<dbReference type="Proteomes" id="UP000613740">
    <property type="component" value="Unassembled WGS sequence"/>
</dbReference>
<feature type="compositionally biased region" description="Low complexity" evidence="1">
    <location>
        <begin position="647"/>
        <end position="673"/>
    </location>
</feature>
<dbReference type="OrthoDB" id="549406at2759"/>
<comment type="caution">
    <text evidence="2">The sequence shown here is derived from an EMBL/GenBank/DDBJ whole genome shotgun (WGS) entry which is preliminary data.</text>
</comment>
<feature type="region of interest" description="Disordered" evidence="1">
    <location>
        <begin position="895"/>
        <end position="934"/>
    </location>
</feature>
<keyword evidence="3" id="KW-1185">Reference proteome</keyword>
<feature type="region of interest" description="Disordered" evidence="1">
    <location>
        <begin position="76"/>
        <end position="157"/>
    </location>
</feature>
<dbReference type="AlphaFoldDB" id="A0A836B934"/>
<feature type="region of interest" description="Disordered" evidence="1">
    <location>
        <begin position="410"/>
        <end position="450"/>
    </location>
</feature>
<feature type="region of interest" description="Disordered" evidence="1">
    <location>
        <begin position="647"/>
        <end position="694"/>
    </location>
</feature>
<evidence type="ECO:0000313" key="2">
    <source>
        <dbReference type="EMBL" id="KAG2451402.1"/>
    </source>
</evidence>